<dbReference type="STRING" id="1618578.UV74_C0002G0049"/>
<protein>
    <submittedName>
        <fullName evidence="1">Uncharacterized protein</fullName>
    </submittedName>
</protein>
<name>A0A0G1DLT2_9BACT</name>
<gene>
    <name evidence="1" type="ORF">UV74_C0002G0049</name>
</gene>
<organism evidence="1 2">
    <name type="scientific">Candidatus Woesebacteria bacterium GW2011_GWB1_43_14</name>
    <dbReference type="NCBI Taxonomy" id="1618578"/>
    <lineage>
        <taxon>Bacteria</taxon>
        <taxon>Candidatus Woeseibacteriota</taxon>
    </lineage>
</organism>
<evidence type="ECO:0000313" key="2">
    <source>
        <dbReference type="Proteomes" id="UP000034090"/>
    </source>
</evidence>
<sequence>MNWITDYQIRCFRSDGRVLLTARTNTRIWEQRAEIESGLGVKPGVTDMVIIKFGPPMVEQVLFDRRKYTIEEIRKHYKAL</sequence>
<dbReference type="Proteomes" id="UP000034090">
    <property type="component" value="Unassembled WGS sequence"/>
</dbReference>
<evidence type="ECO:0000313" key="1">
    <source>
        <dbReference type="EMBL" id="KKS98830.1"/>
    </source>
</evidence>
<accession>A0A0G1DLT2</accession>
<dbReference type="AlphaFoldDB" id="A0A0G1DLT2"/>
<comment type="caution">
    <text evidence="1">The sequence shown here is derived from an EMBL/GenBank/DDBJ whole genome shotgun (WGS) entry which is preliminary data.</text>
</comment>
<reference evidence="1 2" key="1">
    <citation type="journal article" date="2015" name="Nature">
        <title>rRNA introns, odd ribosomes, and small enigmatic genomes across a large radiation of phyla.</title>
        <authorList>
            <person name="Brown C.T."/>
            <person name="Hug L.A."/>
            <person name="Thomas B.C."/>
            <person name="Sharon I."/>
            <person name="Castelle C.J."/>
            <person name="Singh A."/>
            <person name="Wilkins M.J."/>
            <person name="Williams K.H."/>
            <person name="Banfield J.F."/>
        </authorList>
    </citation>
    <scope>NUCLEOTIDE SEQUENCE [LARGE SCALE GENOMIC DNA]</scope>
</reference>
<proteinExistence type="predicted"/>
<dbReference type="EMBL" id="LCFQ01000002">
    <property type="protein sequence ID" value="KKS98830.1"/>
    <property type="molecule type" value="Genomic_DNA"/>
</dbReference>